<name>A0AAV8YQK3_9CUCU</name>
<dbReference type="InterPro" id="IPR010562">
    <property type="entry name" value="Haemolymph_juvenile_hormone-bd"/>
</dbReference>
<gene>
    <name evidence="1" type="ORF">NQ314_007387</name>
</gene>
<evidence type="ECO:0000313" key="1">
    <source>
        <dbReference type="EMBL" id="KAJ8953222.1"/>
    </source>
</evidence>
<dbReference type="AlphaFoldDB" id="A0AAV8YQK3"/>
<protein>
    <submittedName>
        <fullName evidence="1">Uncharacterized protein</fullName>
    </submittedName>
</protein>
<dbReference type="PANTHER" id="PTHR11008:SF39">
    <property type="entry name" value="CIRCADIAN CLOCK-CONTROLLED PROTEIN-LIKE PROTEIN"/>
    <property type="match status" value="1"/>
</dbReference>
<evidence type="ECO:0000313" key="2">
    <source>
        <dbReference type="Proteomes" id="UP001162156"/>
    </source>
</evidence>
<dbReference type="GO" id="GO:0005615">
    <property type="term" value="C:extracellular space"/>
    <property type="evidence" value="ECO:0007669"/>
    <property type="project" value="TreeGrafter"/>
</dbReference>
<dbReference type="Gene3D" id="3.15.10.30">
    <property type="entry name" value="Haemolymph juvenile hormone binding protein"/>
    <property type="match status" value="1"/>
</dbReference>
<organism evidence="1 2">
    <name type="scientific">Rhamnusium bicolor</name>
    <dbReference type="NCBI Taxonomy" id="1586634"/>
    <lineage>
        <taxon>Eukaryota</taxon>
        <taxon>Metazoa</taxon>
        <taxon>Ecdysozoa</taxon>
        <taxon>Arthropoda</taxon>
        <taxon>Hexapoda</taxon>
        <taxon>Insecta</taxon>
        <taxon>Pterygota</taxon>
        <taxon>Neoptera</taxon>
        <taxon>Endopterygota</taxon>
        <taxon>Coleoptera</taxon>
        <taxon>Polyphaga</taxon>
        <taxon>Cucujiformia</taxon>
        <taxon>Chrysomeloidea</taxon>
        <taxon>Cerambycidae</taxon>
        <taxon>Lepturinae</taxon>
        <taxon>Rhagiini</taxon>
        <taxon>Rhamnusium</taxon>
    </lineage>
</organism>
<dbReference type="Pfam" id="PF06585">
    <property type="entry name" value="JHBP"/>
    <property type="match status" value="1"/>
</dbReference>
<comment type="caution">
    <text evidence="1">The sequence shown here is derived from an EMBL/GenBank/DDBJ whole genome shotgun (WGS) entry which is preliminary data.</text>
</comment>
<dbReference type="Proteomes" id="UP001162156">
    <property type="component" value="Unassembled WGS sequence"/>
</dbReference>
<dbReference type="PANTHER" id="PTHR11008">
    <property type="entry name" value="PROTEIN TAKEOUT-LIKE PROTEIN"/>
    <property type="match status" value="1"/>
</dbReference>
<accession>A0AAV8YQK3</accession>
<reference evidence="1" key="1">
    <citation type="journal article" date="2023" name="Insect Mol. Biol.">
        <title>Genome sequencing provides insights into the evolution of gene families encoding plant cell wall-degrading enzymes in longhorned beetles.</title>
        <authorList>
            <person name="Shin N.R."/>
            <person name="Okamura Y."/>
            <person name="Kirsch R."/>
            <person name="Pauchet Y."/>
        </authorList>
    </citation>
    <scope>NUCLEOTIDE SEQUENCE</scope>
    <source>
        <strain evidence="1">RBIC_L_NR</strain>
    </source>
</reference>
<proteinExistence type="predicted"/>
<sequence>MTSSFKTCRRSDPNLQKCIKKSVEELRPLLTKGIPEFDIPSCEPLYIPEVVIDKGTGAVSLKSLYKDINVYGPSKFVIKHIK</sequence>
<dbReference type="InterPro" id="IPR038606">
    <property type="entry name" value="To_sf"/>
</dbReference>
<keyword evidence="2" id="KW-1185">Reference proteome</keyword>
<dbReference type="EMBL" id="JANEYF010001977">
    <property type="protein sequence ID" value="KAJ8953222.1"/>
    <property type="molecule type" value="Genomic_DNA"/>
</dbReference>